<evidence type="ECO:0000313" key="2">
    <source>
        <dbReference type="EMBL" id="GAX27363.1"/>
    </source>
</evidence>
<feature type="compositionally biased region" description="Basic and acidic residues" evidence="1">
    <location>
        <begin position="152"/>
        <end position="168"/>
    </location>
</feature>
<name>A0A1Z5KM24_FISSO</name>
<feature type="region of interest" description="Disordered" evidence="1">
    <location>
        <begin position="268"/>
        <end position="293"/>
    </location>
</feature>
<comment type="caution">
    <text evidence="2">The sequence shown here is derived from an EMBL/GenBank/DDBJ whole genome shotgun (WGS) entry which is preliminary data.</text>
</comment>
<feature type="compositionally biased region" description="Polar residues" evidence="1">
    <location>
        <begin position="312"/>
        <end position="324"/>
    </location>
</feature>
<feature type="region of interest" description="Disordered" evidence="1">
    <location>
        <begin position="380"/>
        <end position="531"/>
    </location>
</feature>
<feature type="compositionally biased region" description="Polar residues" evidence="1">
    <location>
        <begin position="57"/>
        <end position="66"/>
    </location>
</feature>
<accession>A0A1Z5KM24</accession>
<dbReference type="InParanoid" id="A0A1Z5KM24"/>
<evidence type="ECO:0000256" key="1">
    <source>
        <dbReference type="SAM" id="MobiDB-lite"/>
    </source>
</evidence>
<reference evidence="2 3" key="1">
    <citation type="journal article" date="2015" name="Plant Cell">
        <title>Oil accumulation by the oleaginous diatom Fistulifera solaris as revealed by the genome and transcriptome.</title>
        <authorList>
            <person name="Tanaka T."/>
            <person name="Maeda Y."/>
            <person name="Veluchamy A."/>
            <person name="Tanaka M."/>
            <person name="Abida H."/>
            <person name="Marechal E."/>
            <person name="Bowler C."/>
            <person name="Muto M."/>
            <person name="Sunaga Y."/>
            <person name="Tanaka M."/>
            <person name="Yoshino T."/>
            <person name="Taniguchi T."/>
            <person name="Fukuda Y."/>
            <person name="Nemoto M."/>
            <person name="Matsumoto M."/>
            <person name="Wong P.S."/>
            <person name="Aburatani S."/>
            <person name="Fujibuchi W."/>
        </authorList>
    </citation>
    <scope>NUCLEOTIDE SEQUENCE [LARGE SCALE GENOMIC DNA]</scope>
    <source>
        <strain evidence="2 3">JPCC DA0580</strain>
    </source>
</reference>
<sequence length="531" mass="58615">MIATKRRRITDSPNLLSQKTRNPPLKNSCADDSSADTEELRLILLKPTPKAVGPQFTPKSTESTSHGEVLRNSYRSTNNQANDDSSEDTVELTKLLLGKQSNREEHCDCRLPTEINTAPPSVDHQESDSDKFELPDPEESSDSSVASTDTQNSDRWEDRKLPAREHPLQPRKQLVPRNPYVGVLSRGTFIAPTQQRITPINQTKTYATGCQNDFSGVGNEIVTDLLLKEPPLTQTRPRPPDPSQLRLCDLREAALFECSVVDYDLLGNLSPSPDRTRNSSKCALESSHRQFNTEQVDDQLERAALFGDSPCVRQSENSQSQTQVRMGLHSPRSTPFSQAPPARQTEPLRDDYIQDFSDDETAVQRIGRLASQALRQKRQSLLQTAQSQPYQNEVGQVNRHGPPRRFRDVSICDTTMSRSVVLRQSDRDPSGLAPRNELTGGSGTGVTSFVSAPRNRGKGSETNKKRSGGWKGRNRWGKAKGKNKKGTRGRGKASSGEGNGFLNRRPPSAGGGFSRGDDANLGHVGGAEFSF</sequence>
<feature type="compositionally biased region" description="Basic and acidic residues" evidence="1">
    <location>
        <begin position="123"/>
        <end position="134"/>
    </location>
</feature>
<feature type="region of interest" description="Disordered" evidence="1">
    <location>
        <begin position="308"/>
        <end position="347"/>
    </location>
</feature>
<feature type="compositionally biased region" description="Polar residues" evidence="1">
    <location>
        <begin position="11"/>
        <end position="21"/>
    </location>
</feature>
<evidence type="ECO:0000313" key="3">
    <source>
        <dbReference type="Proteomes" id="UP000198406"/>
    </source>
</evidence>
<feature type="compositionally biased region" description="Basic residues" evidence="1">
    <location>
        <begin position="465"/>
        <end position="491"/>
    </location>
</feature>
<organism evidence="2 3">
    <name type="scientific">Fistulifera solaris</name>
    <name type="common">Oleaginous diatom</name>
    <dbReference type="NCBI Taxonomy" id="1519565"/>
    <lineage>
        <taxon>Eukaryota</taxon>
        <taxon>Sar</taxon>
        <taxon>Stramenopiles</taxon>
        <taxon>Ochrophyta</taxon>
        <taxon>Bacillariophyta</taxon>
        <taxon>Bacillariophyceae</taxon>
        <taxon>Bacillariophycidae</taxon>
        <taxon>Naviculales</taxon>
        <taxon>Naviculaceae</taxon>
        <taxon>Fistulifera</taxon>
    </lineage>
</organism>
<feature type="compositionally biased region" description="Polar residues" evidence="1">
    <location>
        <begin position="380"/>
        <end position="395"/>
    </location>
</feature>
<proteinExistence type="predicted"/>
<keyword evidence="3" id="KW-1185">Reference proteome</keyword>
<feature type="region of interest" description="Disordered" evidence="1">
    <location>
        <begin position="109"/>
        <end position="174"/>
    </location>
</feature>
<feature type="region of interest" description="Disordered" evidence="1">
    <location>
        <begin position="1"/>
        <end position="69"/>
    </location>
</feature>
<protein>
    <submittedName>
        <fullName evidence="2">Uncharacterized protein</fullName>
    </submittedName>
</protein>
<dbReference type="AlphaFoldDB" id="A0A1Z5KM24"/>
<dbReference type="EMBL" id="BDSP01000256">
    <property type="protein sequence ID" value="GAX27363.1"/>
    <property type="molecule type" value="Genomic_DNA"/>
</dbReference>
<gene>
    <name evidence="2" type="ORF">FisN_17Lh254</name>
</gene>
<dbReference type="Proteomes" id="UP000198406">
    <property type="component" value="Unassembled WGS sequence"/>
</dbReference>